<evidence type="ECO:0000256" key="3">
    <source>
        <dbReference type="ARBA" id="ARBA00022630"/>
    </source>
</evidence>
<feature type="domain" description="Acyl-CoA oxidase/dehydrogenase middle" evidence="7">
    <location>
        <begin position="162"/>
        <end position="269"/>
    </location>
</feature>
<evidence type="ECO:0000256" key="4">
    <source>
        <dbReference type="ARBA" id="ARBA00022827"/>
    </source>
</evidence>
<dbReference type="Pfam" id="PF02770">
    <property type="entry name" value="Acyl-CoA_dh_M"/>
    <property type="match status" value="1"/>
</dbReference>
<dbReference type="InterPro" id="IPR006091">
    <property type="entry name" value="Acyl-CoA_Oxase/DH_mid-dom"/>
</dbReference>
<feature type="domain" description="Acetyl-CoA dehydrogenase-like C-terminal" evidence="9">
    <location>
        <begin position="470"/>
        <end position="588"/>
    </location>
</feature>
<dbReference type="Proteomes" id="UP000198615">
    <property type="component" value="Unassembled WGS sequence"/>
</dbReference>
<dbReference type="InterPro" id="IPR052166">
    <property type="entry name" value="Diverse_Acyl-CoA_DH"/>
</dbReference>
<dbReference type="Gene3D" id="2.40.110.10">
    <property type="entry name" value="Butyryl-CoA Dehydrogenase, subunit A, domain 2"/>
    <property type="match status" value="1"/>
</dbReference>
<dbReference type="RefSeq" id="WP_093154302.1">
    <property type="nucleotide sequence ID" value="NZ_FNBW01000020.1"/>
</dbReference>
<sequence length="593" mass="65577">MAAPLIDPRDLDFALWRVLDAEQLTGYERFADHGRETFEAVIETARRIAEDKFLPHAAKADANEPYLENGKVVLIPEIADAVRAFSEAGFMAAHHDADRGGMQLPWTIQQAAFAHFKAANVPTAAYPFLTIAAANLILAHGSEEQQRVWMQPMLEGRFLGTMALSEPQAGSSLSDVRTTARLLDDGTYAIKGSKMWTSGGEHEISENIVHMTLARIEGAPEGVKGLSLFIVPRYRLDETGKAGAPNGVRLIGLNHKMGYRGTVNTALSFGEEDDCIGWIVGEPNKGLLQMFHMMNEARVGVAFGAIMLAYRGYLESLAYARERPQGRHPGDKDPTTPQLPLIEHADVKRMLLQQKAVAEGGLMLALDLAMRIDRMNHDPAPDIRRREGLMLDFLTPIIKAWFSDQALVANHNAIQIFGGYGYTRDFPVERFYRDNRLNPIHEGTNAIQAIDLLGRKATQNHGAAFAAVIEAIDDTIIQAADIPEAAEIRDATRIARNWLVEITRELTQAAPEIGPIRLLANAEAYMDLAGLTVFGWIWTRQAIAAAREGGDFAQGKLAAARYVARWELPRAEQRARLLQSLDATLVDVQESWF</sequence>
<evidence type="ECO:0000313" key="11">
    <source>
        <dbReference type="Proteomes" id="UP000198615"/>
    </source>
</evidence>
<feature type="domain" description="Acyl-CoA dehydrogenase/oxidase C-terminal" evidence="6">
    <location>
        <begin position="284"/>
        <end position="450"/>
    </location>
</feature>
<comment type="cofactor">
    <cofactor evidence="1 5">
        <name>FAD</name>
        <dbReference type="ChEBI" id="CHEBI:57692"/>
    </cofactor>
</comment>
<dbReference type="InterPro" id="IPR006089">
    <property type="entry name" value="Acyl-CoA_DH_CS"/>
</dbReference>
<comment type="similarity">
    <text evidence="2 5">Belongs to the acyl-CoA dehydrogenase family.</text>
</comment>
<dbReference type="Gene3D" id="1.20.140.10">
    <property type="entry name" value="Butyryl-CoA Dehydrogenase, subunit A, domain 3"/>
    <property type="match status" value="1"/>
</dbReference>
<evidence type="ECO:0000259" key="7">
    <source>
        <dbReference type="Pfam" id="PF02770"/>
    </source>
</evidence>
<name>A0A8G2F065_9PROT</name>
<dbReference type="InterPro" id="IPR037069">
    <property type="entry name" value="AcylCoA_DH/ox_N_sf"/>
</dbReference>
<evidence type="ECO:0000259" key="9">
    <source>
        <dbReference type="Pfam" id="PF12806"/>
    </source>
</evidence>
<dbReference type="InterPro" id="IPR025878">
    <property type="entry name" value="Acyl-CoA_dh-like_C_dom"/>
</dbReference>
<dbReference type="SUPFAM" id="SSF56645">
    <property type="entry name" value="Acyl-CoA dehydrogenase NM domain-like"/>
    <property type="match status" value="1"/>
</dbReference>
<dbReference type="InterPro" id="IPR009100">
    <property type="entry name" value="AcylCoA_DH/oxidase_NM_dom_sf"/>
</dbReference>
<dbReference type="InterPro" id="IPR036250">
    <property type="entry name" value="AcylCo_DH-like_C"/>
</dbReference>
<evidence type="ECO:0000259" key="8">
    <source>
        <dbReference type="Pfam" id="PF02771"/>
    </source>
</evidence>
<dbReference type="InterPro" id="IPR009075">
    <property type="entry name" value="AcylCo_DH/oxidase_C"/>
</dbReference>
<proteinExistence type="inferred from homology"/>
<dbReference type="Gene3D" id="1.10.540.10">
    <property type="entry name" value="Acyl-CoA dehydrogenase/oxidase, N-terminal domain"/>
    <property type="match status" value="1"/>
</dbReference>
<keyword evidence="11" id="KW-1185">Reference proteome</keyword>
<evidence type="ECO:0000259" key="6">
    <source>
        <dbReference type="Pfam" id="PF00441"/>
    </source>
</evidence>
<keyword evidence="5" id="KW-0560">Oxidoreductase</keyword>
<dbReference type="SUPFAM" id="SSF47203">
    <property type="entry name" value="Acyl-CoA dehydrogenase C-terminal domain-like"/>
    <property type="match status" value="1"/>
</dbReference>
<dbReference type="InterPro" id="IPR013786">
    <property type="entry name" value="AcylCoA_DH/ox_N"/>
</dbReference>
<gene>
    <name evidence="10" type="ORF">SAMN05660686_04713</name>
</gene>
<dbReference type="AlphaFoldDB" id="A0A8G2F065"/>
<dbReference type="Pfam" id="PF00441">
    <property type="entry name" value="Acyl-CoA_dh_1"/>
    <property type="match status" value="1"/>
</dbReference>
<dbReference type="Pfam" id="PF02771">
    <property type="entry name" value="Acyl-CoA_dh_N"/>
    <property type="match status" value="1"/>
</dbReference>
<dbReference type="PANTHER" id="PTHR42803">
    <property type="entry name" value="ACYL-COA DEHYDROGENASE"/>
    <property type="match status" value="1"/>
</dbReference>
<dbReference type="Pfam" id="PF12806">
    <property type="entry name" value="Acyl-CoA_dh_C"/>
    <property type="match status" value="1"/>
</dbReference>
<dbReference type="EMBL" id="FNBW01000020">
    <property type="protein sequence ID" value="SDG52395.1"/>
    <property type="molecule type" value="Genomic_DNA"/>
</dbReference>
<keyword evidence="4 5" id="KW-0274">FAD</keyword>
<dbReference type="PANTHER" id="PTHR42803:SF3">
    <property type="entry name" value="ACYL-COA DEHYDROGENASE-RELATED"/>
    <property type="match status" value="1"/>
</dbReference>
<dbReference type="PROSITE" id="PS00073">
    <property type="entry name" value="ACYL_COA_DH_2"/>
    <property type="match status" value="1"/>
</dbReference>
<evidence type="ECO:0000256" key="1">
    <source>
        <dbReference type="ARBA" id="ARBA00001974"/>
    </source>
</evidence>
<feature type="domain" description="Acyl-CoA dehydrogenase/oxidase N-terminal" evidence="8">
    <location>
        <begin position="37"/>
        <end position="156"/>
    </location>
</feature>
<evidence type="ECO:0000256" key="5">
    <source>
        <dbReference type="RuleBase" id="RU362125"/>
    </source>
</evidence>
<dbReference type="InterPro" id="IPR046373">
    <property type="entry name" value="Acyl-CoA_Oxase/DH_mid-dom_sf"/>
</dbReference>
<evidence type="ECO:0000256" key="2">
    <source>
        <dbReference type="ARBA" id="ARBA00009347"/>
    </source>
</evidence>
<dbReference type="GO" id="GO:0050660">
    <property type="term" value="F:flavin adenine dinucleotide binding"/>
    <property type="evidence" value="ECO:0007669"/>
    <property type="project" value="InterPro"/>
</dbReference>
<protein>
    <submittedName>
        <fullName evidence="10">Butyryl-CoA dehydrogenase</fullName>
    </submittedName>
</protein>
<accession>A0A8G2F065</accession>
<organism evidence="10 11">
    <name type="scientific">Thalassobaculum litoreum DSM 18839</name>
    <dbReference type="NCBI Taxonomy" id="1123362"/>
    <lineage>
        <taxon>Bacteria</taxon>
        <taxon>Pseudomonadati</taxon>
        <taxon>Pseudomonadota</taxon>
        <taxon>Alphaproteobacteria</taxon>
        <taxon>Rhodospirillales</taxon>
        <taxon>Thalassobaculaceae</taxon>
        <taxon>Thalassobaculum</taxon>
    </lineage>
</organism>
<comment type="caution">
    <text evidence="10">The sequence shown here is derived from an EMBL/GenBank/DDBJ whole genome shotgun (WGS) entry which is preliminary data.</text>
</comment>
<keyword evidence="3 5" id="KW-0285">Flavoprotein</keyword>
<evidence type="ECO:0000313" key="10">
    <source>
        <dbReference type="EMBL" id="SDG52395.1"/>
    </source>
</evidence>
<reference evidence="10 11" key="1">
    <citation type="submission" date="2016-10" db="EMBL/GenBank/DDBJ databases">
        <authorList>
            <person name="Varghese N."/>
            <person name="Submissions S."/>
        </authorList>
    </citation>
    <scope>NUCLEOTIDE SEQUENCE [LARGE SCALE GENOMIC DNA]</scope>
    <source>
        <strain evidence="10 11">DSM 18839</strain>
    </source>
</reference>
<dbReference type="OrthoDB" id="5510711at2"/>
<dbReference type="GO" id="GO:0003995">
    <property type="term" value="F:acyl-CoA dehydrogenase activity"/>
    <property type="evidence" value="ECO:0007669"/>
    <property type="project" value="InterPro"/>
</dbReference>